<feature type="domain" description="PoNi C-terminal" evidence="1">
    <location>
        <begin position="2"/>
        <end position="74"/>
    </location>
</feature>
<sequence>MQTNPYQDLSSMLINKTFTIEALKKYLSKQWYKDNKQMYWFDYDKDSKLYFGYWSFESGALVKILGLDDTLFKRPKILSVRYGALEKSLKLGC</sequence>
<name>A0A0B7HDV0_9FLAO</name>
<gene>
    <name evidence="2" type="ORF">CCAN12_620050</name>
</gene>
<reference evidence="2 3" key="1">
    <citation type="submission" date="2015-01" db="EMBL/GenBank/DDBJ databases">
        <authorList>
            <person name="Xiang T."/>
            <person name="Song Y."/>
            <person name="Huang L."/>
            <person name="Wang B."/>
            <person name="Wu P."/>
        </authorList>
    </citation>
    <scope>NUCLEOTIDE SEQUENCE [LARGE SCALE GENOMIC DNA]</scope>
    <source>
        <strain evidence="2 3">Cc12</strain>
    </source>
</reference>
<accession>A0A0B7HDV0</accession>
<evidence type="ECO:0000259" key="1">
    <source>
        <dbReference type="Pfam" id="PF08929"/>
    </source>
</evidence>
<dbReference type="InterPro" id="IPR015025">
    <property type="entry name" value="PoNi_C"/>
</dbReference>
<dbReference type="Gene3D" id="1.10.3920.10">
    <property type="entry name" value="PA2201 C-terminal domain-like"/>
    <property type="match status" value="1"/>
</dbReference>
<dbReference type="Proteomes" id="UP000044026">
    <property type="component" value="Unassembled WGS sequence"/>
</dbReference>
<dbReference type="Pfam" id="PF08929">
    <property type="entry name" value="PoNi_C"/>
    <property type="match status" value="1"/>
</dbReference>
<evidence type="ECO:0000313" key="3">
    <source>
        <dbReference type="Proteomes" id="UP000044026"/>
    </source>
</evidence>
<dbReference type="AlphaFoldDB" id="A0A0B7HDV0"/>
<dbReference type="InterPro" id="IPR028983">
    <property type="entry name" value="PA2201-like_C"/>
</dbReference>
<dbReference type="EMBL" id="CDOE01000059">
    <property type="protein sequence ID" value="CEN35723.1"/>
    <property type="molecule type" value="Genomic_DNA"/>
</dbReference>
<evidence type="ECO:0000313" key="2">
    <source>
        <dbReference type="EMBL" id="CEN35723.1"/>
    </source>
</evidence>
<protein>
    <recommendedName>
        <fullName evidence="1">PoNi C-terminal domain-containing protein</fullName>
    </recommendedName>
</protein>
<dbReference type="SUPFAM" id="SSF140731">
    <property type="entry name" value="PA2201 C-terminal domain-like"/>
    <property type="match status" value="1"/>
</dbReference>
<proteinExistence type="predicted"/>
<organism evidence="2 3">
    <name type="scientific">Capnocytophaga canimorsus</name>
    <dbReference type="NCBI Taxonomy" id="28188"/>
    <lineage>
        <taxon>Bacteria</taxon>
        <taxon>Pseudomonadati</taxon>
        <taxon>Bacteroidota</taxon>
        <taxon>Flavobacteriia</taxon>
        <taxon>Flavobacteriales</taxon>
        <taxon>Flavobacteriaceae</taxon>
        <taxon>Capnocytophaga</taxon>
    </lineage>
</organism>